<evidence type="ECO:0000256" key="2">
    <source>
        <dbReference type="HAMAP-Rule" id="MF_02036"/>
    </source>
</evidence>
<dbReference type="SUPFAM" id="SSF56235">
    <property type="entry name" value="N-terminal nucleophile aminohydrolases (Ntn hydrolases)"/>
    <property type="match status" value="1"/>
</dbReference>
<dbReference type="PROSITE" id="PS51278">
    <property type="entry name" value="GATASE_TYPE_2"/>
    <property type="match status" value="1"/>
</dbReference>
<proteinExistence type="inferred from homology"/>
<keyword evidence="5" id="KW-1185">Reference proteome</keyword>
<keyword evidence="2" id="KW-0378">Hydrolase</keyword>
<comment type="pathway">
    <text evidence="2">Amino-acid biosynthesis; ergothioneine biosynthesis.</text>
</comment>
<dbReference type="UniPathway" id="UPA01014"/>
<protein>
    <recommendedName>
        <fullName evidence="2">Gamma-glutamyl-hercynylcysteine sulfoxide hydrolase</fullName>
        <ecNumber evidence="2">3.5.1.118</ecNumber>
    </recommendedName>
    <alternativeName>
        <fullName evidence="2">Gamma-glutamyl hercynylcysteine S-oxide hydrolase</fullName>
    </alternativeName>
</protein>
<dbReference type="InterPro" id="IPR032889">
    <property type="entry name" value="EgtC_Actinobacteria"/>
</dbReference>
<reference evidence="4 5" key="2">
    <citation type="submission" date="2020-06" db="EMBL/GenBank/DDBJ databases">
        <title>Antribacter stalactiti gen. nov., sp. nov., a new member of the family Nacardiaceae isolated from a cave.</title>
        <authorList>
            <person name="Kim I.S."/>
        </authorList>
    </citation>
    <scope>NUCLEOTIDE SEQUENCE [LARGE SCALE GENOMIC DNA]</scope>
    <source>
        <strain evidence="4 5">YC2-7</strain>
    </source>
</reference>
<dbReference type="InterPro" id="IPR026869">
    <property type="entry name" value="EgtC-like"/>
</dbReference>
<dbReference type="CDD" id="cd01908">
    <property type="entry name" value="YafJ"/>
    <property type="match status" value="1"/>
</dbReference>
<gene>
    <name evidence="2 4" type="primary">egtC</name>
    <name evidence="4" type="ORF">FGL95_16520</name>
</gene>
<accession>A0A848KHV8</accession>
<keyword evidence="1 2" id="KW-0315">Glutamine amidotransferase</keyword>
<dbReference type="InterPro" id="IPR029055">
    <property type="entry name" value="Ntn_hydrolases_N"/>
</dbReference>
<dbReference type="EMBL" id="VCQU01000005">
    <property type="protein sequence ID" value="NMN96644.1"/>
    <property type="molecule type" value="Genomic_DNA"/>
</dbReference>
<dbReference type="EC" id="3.5.1.118" evidence="2"/>
<dbReference type="RefSeq" id="WP_169588760.1">
    <property type="nucleotide sequence ID" value="NZ_VCQU01000005.1"/>
</dbReference>
<dbReference type="NCBIfam" id="TIGR03442">
    <property type="entry name" value="ergothioneine biosynthesis protein EgtC"/>
    <property type="match status" value="1"/>
</dbReference>
<dbReference type="InterPro" id="IPR052373">
    <property type="entry name" value="Gamma-glu_amide_hydrolase"/>
</dbReference>
<comment type="function">
    <text evidence="2">Catalyzes the hydrolysis of the gamma-glutamyl amide bond of hercynyl-gamma-L-glutamyl-L-cysteine sulfoxide to produce hercynylcysteine sulfoxide, a step in the biosynthesis pathway of ergothioneine.</text>
</comment>
<evidence type="ECO:0000313" key="5">
    <source>
        <dbReference type="Proteomes" id="UP000535543"/>
    </source>
</evidence>
<dbReference type="GO" id="GO:0052699">
    <property type="term" value="P:ergothioneine biosynthetic process"/>
    <property type="evidence" value="ECO:0007669"/>
    <property type="project" value="UniProtKB-UniRule"/>
</dbReference>
<evidence type="ECO:0000259" key="3">
    <source>
        <dbReference type="PROSITE" id="PS51278"/>
    </source>
</evidence>
<sequence length="248" mass="26595">MCRHLGYLGPACAVSEPVMRGPRSLFRQAWAPTDMRGGGTINADGFGVAWWASAEWADAAARRYRSAAPIWTDPAVPEVLSQIQATGILAAVRSATVGMPVERSACAPFTHGKWAFSHNGVVPEWRKTVGAIAADLGNIDLLDLEAATDSAALWLLLQRALTTDDAKAAVVDVVERVVSLAPDARLNLVLGDGEQLWATTYYHSLSVLVDDASVCVASEPYDDNPAWQAIPDRSVIVARPGYLTVEQI</sequence>
<evidence type="ECO:0000313" key="4">
    <source>
        <dbReference type="EMBL" id="NMN96644.1"/>
    </source>
</evidence>
<dbReference type="InterPro" id="IPR017808">
    <property type="entry name" value="EgtC"/>
</dbReference>
<dbReference type="Pfam" id="PF13230">
    <property type="entry name" value="GATase_4"/>
    <property type="match status" value="1"/>
</dbReference>
<dbReference type="PANTHER" id="PTHR43187:SF2">
    <property type="entry name" value="GAMMA-GLUTAMYL-HERCYNYLCYSTEINE SULFOXIDE HYDROLASE"/>
    <property type="match status" value="1"/>
</dbReference>
<dbReference type="InterPro" id="IPR017932">
    <property type="entry name" value="GATase_2_dom"/>
</dbReference>
<dbReference type="Gene3D" id="3.60.20.10">
    <property type="entry name" value="Glutamine Phosphoribosylpyrophosphate, subunit 1, domain 1"/>
    <property type="match status" value="1"/>
</dbReference>
<comment type="catalytic activity">
    <reaction evidence="2">
        <text>gamma-L-glutamyl-hercynylcysteine S-oxide + H2O = S-(hercyn-2-yl)-L-cysteine S-oxide + L-glutamate</text>
        <dbReference type="Rhea" id="RHEA:42684"/>
        <dbReference type="ChEBI" id="CHEBI:15377"/>
        <dbReference type="ChEBI" id="CHEBI:29985"/>
        <dbReference type="ChEBI" id="CHEBI:82703"/>
        <dbReference type="ChEBI" id="CHEBI:82706"/>
        <dbReference type="EC" id="3.5.1.118"/>
    </reaction>
</comment>
<organism evidence="4 5">
    <name type="scientific">Antrihabitans stalactiti</name>
    <dbReference type="NCBI Taxonomy" id="2584121"/>
    <lineage>
        <taxon>Bacteria</taxon>
        <taxon>Bacillati</taxon>
        <taxon>Actinomycetota</taxon>
        <taxon>Actinomycetes</taxon>
        <taxon>Mycobacteriales</taxon>
        <taxon>Nocardiaceae</taxon>
        <taxon>Antrihabitans</taxon>
    </lineage>
</organism>
<dbReference type="AlphaFoldDB" id="A0A848KHV8"/>
<reference evidence="4 5" key="1">
    <citation type="submission" date="2019-05" db="EMBL/GenBank/DDBJ databases">
        <authorList>
            <person name="Lee S.D."/>
        </authorList>
    </citation>
    <scope>NUCLEOTIDE SEQUENCE [LARGE SCALE GENOMIC DNA]</scope>
    <source>
        <strain evidence="4 5">YC2-7</strain>
    </source>
</reference>
<dbReference type="Proteomes" id="UP000535543">
    <property type="component" value="Unassembled WGS sequence"/>
</dbReference>
<dbReference type="GO" id="GO:0016811">
    <property type="term" value="F:hydrolase activity, acting on carbon-nitrogen (but not peptide) bonds, in linear amides"/>
    <property type="evidence" value="ECO:0007669"/>
    <property type="project" value="UniProtKB-UniRule"/>
</dbReference>
<dbReference type="HAMAP" id="MF_02036">
    <property type="entry name" value="EgtC"/>
    <property type="match status" value="1"/>
</dbReference>
<evidence type="ECO:0000256" key="1">
    <source>
        <dbReference type="ARBA" id="ARBA00022962"/>
    </source>
</evidence>
<comment type="caution">
    <text evidence="4">The sequence shown here is derived from an EMBL/GenBank/DDBJ whole genome shotgun (WGS) entry which is preliminary data.</text>
</comment>
<feature type="domain" description="Glutamine amidotransferase type-2" evidence="3">
    <location>
        <begin position="2"/>
        <end position="248"/>
    </location>
</feature>
<name>A0A848KHV8_9NOCA</name>
<dbReference type="PANTHER" id="PTHR43187">
    <property type="entry name" value="GLUTAMINE AMIDOTRANSFERASE DUG3-RELATED"/>
    <property type="match status" value="1"/>
</dbReference>